<dbReference type="SUPFAM" id="SSF50978">
    <property type="entry name" value="WD40 repeat-like"/>
    <property type="match status" value="1"/>
</dbReference>
<keyword evidence="5" id="KW-1185">Reference proteome</keyword>
<dbReference type="OrthoDB" id="674604at2759"/>
<feature type="repeat" description="WD" evidence="3">
    <location>
        <begin position="470"/>
        <end position="502"/>
    </location>
</feature>
<dbReference type="PANTHER" id="PTHR19848">
    <property type="entry name" value="WD40 REPEAT PROTEIN"/>
    <property type="match status" value="1"/>
</dbReference>
<organism evidence="4 5">
    <name type="scientific">Penicillium cinerascens</name>
    <dbReference type="NCBI Taxonomy" id="70096"/>
    <lineage>
        <taxon>Eukaryota</taxon>
        <taxon>Fungi</taxon>
        <taxon>Dikarya</taxon>
        <taxon>Ascomycota</taxon>
        <taxon>Pezizomycotina</taxon>
        <taxon>Eurotiomycetes</taxon>
        <taxon>Eurotiomycetidae</taxon>
        <taxon>Eurotiales</taxon>
        <taxon>Aspergillaceae</taxon>
        <taxon>Penicillium</taxon>
    </lineage>
</organism>
<keyword evidence="1 3" id="KW-0853">WD repeat</keyword>
<protein>
    <submittedName>
        <fullName evidence="4">Uncharacterized protein</fullName>
    </submittedName>
</protein>
<accession>A0A9W9NDY9</accession>
<evidence type="ECO:0000313" key="4">
    <source>
        <dbReference type="EMBL" id="KAJ5218069.1"/>
    </source>
</evidence>
<dbReference type="GeneID" id="83174531"/>
<dbReference type="SUPFAM" id="SSF63829">
    <property type="entry name" value="Calcium-dependent phosphotriesterase"/>
    <property type="match status" value="1"/>
</dbReference>
<dbReference type="InterPro" id="IPR020472">
    <property type="entry name" value="WD40_PAC1"/>
</dbReference>
<feature type="repeat" description="WD" evidence="3">
    <location>
        <begin position="385"/>
        <end position="426"/>
    </location>
</feature>
<comment type="caution">
    <text evidence="4">The sequence shown here is derived from an EMBL/GenBank/DDBJ whole genome shotgun (WGS) entry which is preliminary data.</text>
</comment>
<feature type="repeat" description="WD" evidence="3">
    <location>
        <begin position="552"/>
        <end position="593"/>
    </location>
</feature>
<dbReference type="InterPro" id="IPR015943">
    <property type="entry name" value="WD40/YVTN_repeat-like_dom_sf"/>
</dbReference>
<dbReference type="PRINTS" id="PR00320">
    <property type="entry name" value="GPROTEINBRPT"/>
</dbReference>
<reference evidence="4" key="1">
    <citation type="submission" date="2022-12" db="EMBL/GenBank/DDBJ databases">
        <authorList>
            <person name="Petersen C."/>
        </authorList>
    </citation>
    <scope>NUCLEOTIDE SEQUENCE</scope>
    <source>
        <strain evidence="4">IBT 15544</strain>
    </source>
</reference>
<gene>
    <name evidence="4" type="ORF">N7498_000168</name>
</gene>
<dbReference type="PROSITE" id="PS50082">
    <property type="entry name" value="WD_REPEATS_2"/>
    <property type="match status" value="8"/>
</dbReference>
<evidence type="ECO:0000256" key="2">
    <source>
        <dbReference type="ARBA" id="ARBA00022737"/>
    </source>
</evidence>
<dbReference type="CDD" id="cd00200">
    <property type="entry name" value="WD40"/>
    <property type="match status" value="1"/>
</dbReference>
<keyword evidence="2" id="KW-0677">Repeat</keyword>
<dbReference type="InterPro" id="IPR036322">
    <property type="entry name" value="WD40_repeat_dom_sf"/>
</dbReference>
<dbReference type="PROSITE" id="PS50294">
    <property type="entry name" value="WD_REPEATS_REGION"/>
    <property type="match status" value="8"/>
</dbReference>
<dbReference type="Gene3D" id="2.130.10.10">
    <property type="entry name" value="YVTN repeat-like/Quinoprotein amine dehydrogenase"/>
    <property type="match status" value="5"/>
</dbReference>
<dbReference type="PANTHER" id="PTHR19848:SF8">
    <property type="entry name" value="F-BOX AND WD REPEAT DOMAIN CONTAINING 7"/>
    <property type="match status" value="1"/>
</dbReference>
<dbReference type="PROSITE" id="PS00678">
    <property type="entry name" value="WD_REPEATS_1"/>
    <property type="match status" value="6"/>
</dbReference>
<dbReference type="InterPro" id="IPR019775">
    <property type="entry name" value="WD40_repeat_CS"/>
</dbReference>
<evidence type="ECO:0000256" key="3">
    <source>
        <dbReference type="PROSITE-ProRule" id="PRU00221"/>
    </source>
</evidence>
<feature type="repeat" description="WD" evidence="3">
    <location>
        <begin position="427"/>
        <end position="468"/>
    </location>
</feature>
<proteinExistence type="predicted"/>
<feature type="repeat" description="WD" evidence="3">
    <location>
        <begin position="511"/>
        <end position="543"/>
    </location>
</feature>
<dbReference type="AlphaFoldDB" id="A0A9W9NDY9"/>
<dbReference type="InterPro" id="IPR001680">
    <property type="entry name" value="WD40_rpt"/>
</dbReference>
<dbReference type="EMBL" id="JAPQKR010000004">
    <property type="protein sequence ID" value="KAJ5218069.1"/>
    <property type="molecule type" value="Genomic_DNA"/>
</dbReference>
<evidence type="ECO:0000256" key="1">
    <source>
        <dbReference type="ARBA" id="ARBA00022574"/>
    </source>
</evidence>
<feature type="repeat" description="WD" evidence="3">
    <location>
        <begin position="343"/>
        <end position="384"/>
    </location>
</feature>
<feature type="repeat" description="WD" evidence="3">
    <location>
        <begin position="301"/>
        <end position="342"/>
    </location>
</feature>
<dbReference type="Proteomes" id="UP001150904">
    <property type="component" value="Unassembled WGS sequence"/>
</dbReference>
<sequence length="703" mass="77436">MTVYRHIALNELASCIDVPEEVEDDFDLAGIIGLCGSFLTLRGRTISLVHQSTKDFLLREAVDEVFPNGEDMVHYSIFSKSLRALARTLQCDLYSLVSPGYPIDQVKQLDPDPLAAIRYASIYWANHLNRCSPSKNAIEDLQDSGSVGIFFHDNYLHWLEALSLSRSLSEGVDSIRRLERLLETTAENSLLLSRVRDARRFVLYHTIAIENHPLQVYSSGLIFSPARSLTRMQFTTQEPAWIIQKPTIRERWSACLQTLEGHSDSVCSVIFSHDSKLISSASEDTTVKIWNASNGHCLHTFQGHSDPVNSVTFSHDSKLLASASNDETVKVWDASSGHCLQTLEGHSELVFSVTFSYDSKLLASASDDATVKVWETSSGHCLQTLKGHSSGVSSLTFSYDSKLLASASDDATVKVWETSSGNCLRTLKGHSSRVNSVTFSNASELLASASNDATIKLWDTSSSEHCLQTLESHSSQVNSVTFSYDSKLLASASEDATIKLWDPSGHCLQTLEGHSSRVISVTFSFNSKFLASASSDKTIKLWDTSGHCLQTLKGHSSWVSSVTLSYDSKLLASASYDETVKVWDASTGRCFQTIDIGTVASVKSFDITNSYLETDRGTICLSLFSERGPTNTDPEMPRFKGYNISSNGRYISFNSNILLWLPPEYRPISSAGSLSTICLGCASGQVLFFTFDSPRLLNLFATH</sequence>
<dbReference type="SMART" id="SM00320">
    <property type="entry name" value="WD40"/>
    <property type="match status" value="8"/>
</dbReference>
<dbReference type="Pfam" id="PF00400">
    <property type="entry name" value="WD40"/>
    <property type="match status" value="8"/>
</dbReference>
<feature type="repeat" description="WD" evidence="3">
    <location>
        <begin position="259"/>
        <end position="300"/>
    </location>
</feature>
<dbReference type="RefSeq" id="XP_058312642.1">
    <property type="nucleotide sequence ID" value="XM_058447231.1"/>
</dbReference>
<name>A0A9W9NDY9_9EURO</name>
<reference evidence="4" key="2">
    <citation type="journal article" date="2023" name="IMA Fungus">
        <title>Comparative genomic study of the Penicillium genus elucidates a diverse pangenome and 15 lateral gene transfer events.</title>
        <authorList>
            <person name="Petersen C."/>
            <person name="Sorensen T."/>
            <person name="Nielsen M.R."/>
            <person name="Sondergaard T.E."/>
            <person name="Sorensen J.L."/>
            <person name="Fitzpatrick D.A."/>
            <person name="Frisvad J.C."/>
            <person name="Nielsen K.L."/>
        </authorList>
    </citation>
    <scope>NUCLEOTIDE SEQUENCE</scope>
    <source>
        <strain evidence="4">IBT 15544</strain>
    </source>
</reference>
<evidence type="ECO:0000313" key="5">
    <source>
        <dbReference type="Proteomes" id="UP001150904"/>
    </source>
</evidence>